<evidence type="ECO:0000256" key="1">
    <source>
        <dbReference type="SAM" id="Phobius"/>
    </source>
</evidence>
<dbReference type="RefSeq" id="WP_168205332.1">
    <property type="nucleotide sequence ID" value="NZ_CP042913.1"/>
</dbReference>
<dbReference type="EMBL" id="CP042913">
    <property type="protein sequence ID" value="QEG36510.1"/>
    <property type="molecule type" value="Genomic_DNA"/>
</dbReference>
<keyword evidence="3" id="KW-1185">Reference proteome</keyword>
<name>A0A5B9QFR2_9BACT</name>
<evidence type="ECO:0000313" key="2">
    <source>
        <dbReference type="EMBL" id="QEG36510.1"/>
    </source>
</evidence>
<feature type="transmembrane region" description="Helical" evidence="1">
    <location>
        <begin position="31"/>
        <end position="50"/>
    </location>
</feature>
<protein>
    <submittedName>
        <fullName evidence="2">Uncharacterized protein</fullName>
    </submittedName>
</protein>
<evidence type="ECO:0000313" key="3">
    <source>
        <dbReference type="Proteomes" id="UP000323917"/>
    </source>
</evidence>
<sequence length="55" mass="5986">MVKLARILQLAGLIIPPLAMAAQLSENISTGKMLQFLLLSVGLFVLGYVLQQFRG</sequence>
<dbReference type="AlphaFoldDB" id="A0A5B9QFR2"/>
<dbReference type="KEGG" id="bgok:Pr1d_38240"/>
<accession>A0A5B9QFR2</accession>
<gene>
    <name evidence="2" type="ORF">Pr1d_38240</name>
</gene>
<reference evidence="2 3" key="1">
    <citation type="submission" date="2019-08" db="EMBL/GenBank/DDBJ databases">
        <title>Deep-cultivation of Planctomycetes and their phenomic and genomic characterization uncovers novel biology.</title>
        <authorList>
            <person name="Wiegand S."/>
            <person name="Jogler M."/>
            <person name="Boedeker C."/>
            <person name="Pinto D."/>
            <person name="Vollmers J."/>
            <person name="Rivas-Marin E."/>
            <person name="Kohn T."/>
            <person name="Peeters S.H."/>
            <person name="Heuer A."/>
            <person name="Rast P."/>
            <person name="Oberbeckmann S."/>
            <person name="Bunk B."/>
            <person name="Jeske O."/>
            <person name="Meyerdierks A."/>
            <person name="Storesund J.E."/>
            <person name="Kallscheuer N."/>
            <person name="Luecker S."/>
            <person name="Lage O.M."/>
            <person name="Pohl T."/>
            <person name="Merkel B.J."/>
            <person name="Hornburger P."/>
            <person name="Mueller R.-W."/>
            <person name="Bruemmer F."/>
            <person name="Labrenz M."/>
            <person name="Spormann A.M."/>
            <person name="Op den Camp H."/>
            <person name="Overmann J."/>
            <person name="Amann R."/>
            <person name="Jetten M.S.M."/>
            <person name="Mascher T."/>
            <person name="Medema M.H."/>
            <person name="Devos D.P."/>
            <person name="Kaster A.-K."/>
            <person name="Ovreas L."/>
            <person name="Rohde M."/>
            <person name="Galperin M.Y."/>
            <person name="Jogler C."/>
        </authorList>
    </citation>
    <scope>NUCLEOTIDE SEQUENCE [LARGE SCALE GENOMIC DNA]</scope>
    <source>
        <strain evidence="2 3">Pr1d</strain>
    </source>
</reference>
<dbReference type="Proteomes" id="UP000323917">
    <property type="component" value="Chromosome"/>
</dbReference>
<keyword evidence="1" id="KW-1133">Transmembrane helix</keyword>
<keyword evidence="1" id="KW-0812">Transmembrane</keyword>
<keyword evidence="1" id="KW-0472">Membrane</keyword>
<organism evidence="2 3">
    <name type="scientific">Bythopirellula goksoeyrii</name>
    <dbReference type="NCBI Taxonomy" id="1400387"/>
    <lineage>
        <taxon>Bacteria</taxon>
        <taxon>Pseudomonadati</taxon>
        <taxon>Planctomycetota</taxon>
        <taxon>Planctomycetia</taxon>
        <taxon>Pirellulales</taxon>
        <taxon>Lacipirellulaceae</taxon>
        <taxon>Bythopirellula</taxon>
    </lineage>
</organism>
<proteinExistence type="predicted"/>